<dbReference type="AlphaFoldDB" id="A0A090Z8R9"/>
<sequence>MSKESNSNETADENRQKAIRHIVNNYAELEASIVSQLSFQSQHPGTSGGFREEIWKAMFEQLIPKKFSIARSVFIIDSAGRVSNEVDLAIYDEQYTPYIFRHGTLKYIPIEAVAVVVECKSKSPDFGALENWLNGIRGLKTSQRAVARMNPYVFFGDDLQEKKHTQTSTRPLRILCHTSESELKIPDGFDMIIHPKGKRLTVALTSAQQNLEYWYNELNHNDKEQEAYRKAFNWPKPKNSEKINVEQTAATEIEDIKKQYDLQNYRVCVNLDSKSGEKEEISLLSLTFQLNQLLMLINNPMLFPHKAYVDMFNERYTKE</sequence>
<dbReference type="PATRIC" id="fig|44252.3.peg.3947"/>
<dbReference type="CDD" id="cd21173">
    <property type="entry name" value="NucC-like"/>
    <property type="match status" value="1"/>
</dbReference>
<dbReference type="GeneID" id="77009684"/>
<dbReference type="EMBL" id="JMQA01000036">
    <property type="protein sequence ID" value="KFN07017.1"/>
    <property type="molecule type" value="Genomic_DNA"/>
</dbReference>
<dbReference type="HOGENOM" id="CLU_914629_0_0_9"/>
<evidence type="ECO:0000313" key="2">
    <source>
        <dbReference type="EMBL" id="KFN07017.1"/>
    </source>
</evidence>
<dbReference type="Proteomes" id="UP000029278">
    <property type="component" value="Unassembled WGS sequence"/>
</dbReference>
<proteinExistence type="predicted"/>
<gene>
    <name evidence="2" type="ORF">DJ90_4555</name>
</gene>
<dbReference type="STRING" id="44252.DJ90_4555"/>
<comment type="caution">
    <text evidence="2">The sequence shown here is derived from an EMBL/GenBank/DDBJ whole genome shotgun (WGS) entry which is preliminary data.</text>
</comment>
<name>A0A090Z8R9_PAEMA</name>
<organism evidence="2 3">
    <name type="scientific">Paenibacillus macerans</name>
    <name type="common">Bacillus macerans</name>
    <dbReference type="NCBI Taxonomy" id="44252"/>
    <lineage>
        <taxon>Bacteria</taxon>
        <taxon>Bacillati</taxon>
        <taxon>Bacillota</taxon>
        <taxon>Bacilli</taxon>
        <taxon>Bacillales</taxon>
        <taxon>Paenibacillaceae</taxon>
        <taxon>Paenibacillus</taxon>
    </lineage>
</organism>
<protein>
    <recommendedName>
        <fullName evidence="1">DUF6602 domain-containing protein</fullName>
    </recommendedName>
</protein>
<evidence type="ECO:0000259" key="1">
    <source>
        <dbReference type="Pfam" id="PF20247"/>
    </source>
</evidence>
<evidence type="ECO:0000313" key="3">
    <source>
        <dbReference type="Proteomes" id="UP000029278"/>
    </source>
</evidence>
<reference evidence="2 3" key="1">
    <citation type="submission" date="2014-04" db="EMBL/GenBank/DDBJ databases">
        <authorList>
            <person name="Bishop-Lilly K.A."/>
            <person name="Broomall S.M."/>
            <person name="Chain P.S."/>
            <person name="Chertkov O."/>
            <person name="Coyne S.R."/>
            <person name="Daligault H.E."/>
            <person name="Davenport K.W."/>
            <person name="Erkkila T."/>
            <person name="Frey K.G."/>
            <person name="Gibbons H.S."/>
            <person name="Gu W."/>
            <person name="Jaissle J."/>
            <person name="Johnson S.L."/>
            <person name="Koroleva G.I."/>
            <person name="Ladner J.T."/>
            <person name="Lo C.-C."/>
            <person name="Minogue T.D."/>
            <person name="Munk C."/>
            <person name="Palacios G.F."/>
            <person name="Redden C.L."/>
            <person name="Rosenzweig C.N."/>
            <person name="Scholz M.B."/>
            <person name="Teshima H."/>
            <person name="Xu Y."/>
        </authorList>
    </citation>
    <scope>NUCLEOTIDE SEQUENCE [LARGE SCALE GENOMIC DNA]</scope>
    <source>
        <strain evidence="2 3">8244</strain>
    </source>
</reference>
<feature type="domain" description="DUF6602" evidence="1">
    <location>
        <begin position="40"/>
        <end position="122"/>
    </location>
</feature>
<dbReference type="InterPro" id="IPR046537">
    <property type="entry name" value="DUF6602"/>
</dbReference>
<accession>A0A090Z8R9</accession>
<dbReference type="Pfam" id="PF20247">
    <property type="entry name" value="DUF6602"/>
    <property type="match status" value="1"/>
</dbReference>
<dbReference type="RefSeq" id="WP_051985717.1">
    <property type="nucleotide sequence ID" value="NZ_BGML01000034.1"/>
</dbReference>
<keyword evidence="3" id="KW-1185">Reference proteome</keyword>